<organism evidence="1 2">
    <name type="scientific">Diphasiastrum complanatum</name>
    <name type="common">Issler's clubmoss</name>
    <name type="synonym">Lycopodium complanatum</name>
    <dbReference type="NCBI Taxonomy" id="34168"/>
    <lineage>
        <taxon>Eukaryota</taxon>
        <taxon>Viridiplantae</taxon>
        <taxon>Streptophyta</taxon>
        <taxon>Embryophyta</taxon>
        <taxon>Tracheophyta</taxon>
        <taxon>Lycopodiopsida</taxon>
        <taxon>Lycopodiales</taxon>
        <taxon>Lycopodiaceae</taxon>
        <taxon>Lycopodioideae</taxon>
        <taxon>Diphasiastrum</taxon>
    </lineage>
</organism>
<protein>
    <submittedName>
        <fullName evidence="1">Uncharacterized protein</fullName>
    </submittedName>
</protein>
<keyword evidence="2" id="KW-1185">Reference proteome</keyword>
<evidence type="ECO:0000313" key="2">
    <source>
        <dbReference type="Proteomes" id="UP001162992"/>
    </source>
</evidence>
<name>A0ACC2CCY8_DIPCM</name>
<dbReference type="Proteomes" id="UP001162992">
    <property type="component" value="Chromosome 11"/>
</dbReference>
<dbReference type="EMBL" id="CM055102">
    <property type="protein sequence ID" value="KAJ7539850.1"/>
    <property type="molecule type" value="Genomic_DNA"/>
</dbReference>
<comment type="caution">
    <text evidence="1">The sequence shown here is derived from an EMBL/GenBank/DDBJ whole genome shotgun (WGS) entry which is preliminary data.</text>
</comment>
<proteinExistence type="predicted"/>
<accession>A0ACC2CCY8</accession>
<evidence type="ECO:0000313" key="1">
    <source>
        <dbReference type="EMBL" id="KAJ7539850.1"/>
    </source>
</evidence>
<sequence>MIRTDRQDGNSLEDVEESPSSTEQSESRSVLPDNWCREHFVNKLPSCRDEKWSASSIDDQVSIRENDREARVLVVANGSGVMKVSRIASFVDSSNLSSCLPALAGPNGCCSPASAFQDSKLHLEGGSETSGSSFVPAGDVKKTEDGPRVRTGTIEGSTGEQCNKFLNVKENELCSFSPHHDRSKLCRFSPHHDGSNSKMEVTNAFLGGTDDRADQSSAMDCLEENVNSHSQEKHFKFGGLEDEICHEVHEEIESAPIQVPMKSVSLLRGMRVDMSLQDHPPNHDDKKYQTCTGNLESLGGLDLSHVLDLMISLDTQNIFIDPVDDSFAPNYSKVIKTPMCFKTMKEKVQSQKYLSWQAFVDDFERICYNAMKYNQIRSKIWRAAKKLLRLGKRLIDKFEKGGSELDSIKEVADACRLEHILDDPAIEDLENKSKATDGLKNSCLMASPYSKAVTFLNQMKGIEFFEQKGIDGTVRGAGDAEPKCATPARLSSNLVEDISFDQRNHLKKKGTVRSNFQLQLNVDASEVEIEECTLHEAVRVDSDSQATEYSSSFGSSLGEGESESVCTGYWDSTEVQSRLRNGSGGLLSPQDDALVGEPNERKKKALNQEWKTYRRGIEWRCRWLELRIKALQDQASRYDRFLEESEVKKPWKSTLDFHSTSASRTVPFTDKHIKQPVMYRKRRRKVEDTIDTAAFMSRHPLFSRYEKKKQEQDDPHEGAFDNRHFHLIEHASMGLEETVQPDESDMDEPPSLMKGTTLGEDSIEELLWNIESLQARVVRLRNQLNKGTHVSAWQGLQASNLSPVVLQAQGVQSPVPSPKGILRPPRHRPDAGPSLVGPSKSASSNVLAQKASGSAVVRRRTADYDISNVVMPVSVGAKYVEPVRHARIETPRWRRSGADESSTPARSMGGSSSDEDTDDELYMEMHNLMEAKERLHRMPHSLKRHTDAAAGMSTIYSVAKARGKVTSMDSIELDRKGEDHDNLAAEIDLAYSSASLPKGKRTRRDSKCNFTHSRGRKLLNLFTEPSNIKGSFYDNLDIKSEFVPDTEAHEGGIGPAGMQTMDPRHFCL</sequence>
<reference evidence="2" key="1">
    <citation type="journal article" date="2024" name="Proc. Natl. Acad. Sci. U.S.A.">
        <title>Extraordinary preservation of gene collinearity over three hundred million years revealed in homosporous lycophytes.</title>
        <authorList>
            <person name="Li C."/>
            <person name="Wickell D."/>
            <person name="Kuo L.Y."/>
            <person name="Chen X."/>
            <person name="Nie B."/>
            <person name="Liao X."/>
            <person name="Peng D."/>
            <person name="Ji J."/>
            <person name="Jenkins J."/>
            <person name="Williams M."/>
            <person name="Shu S."/>
            <person name="Plott C."/>
            <person name="Barry K."/>
            <person name="Rajasekar S."/>
            <person name="Grimwood J."/>
            <person name="Han X."/>
            <person name="Sun S."/>
            <person name="Hou Z."/>
            <person name="He W."/>
            <person name="Dai G."/>
            <person name="Sun C."/>
            <person name="Schmutz J."/>
            <person name="Leebens-Mack J.H."/>
            <person name="Li F.W."/>
            <person name="Wang L."/>
        </authorList>
    </citation>
    <scope>NUCLEOTIDE SEQUENCE [LARGE SCALE GENOMIC DNA]</scope>
    <source>
        <strain evidence="2">cv. PW_Plant_1</strain>
    </source>
</reference>
<gene>
    <name evidence="1" type="ORF">O6H91_11G111900</name>
</gene>